<evidence type="ECO:0000313" key="2">
    <source>
        <dbReference type="EMBL" id="TNN44739.1"/>
    </source>
</evidence>
<organism evidence="2 3">
    <name type="scientific">Liparis tanakae</name>
    <name type="common">Tanaka's snailfish</name>
    <dbReference type="NCBI Taxonomy" id="230148"/>
    <lineage>
        <taxon>Eukaryota</taxon>
        <taxon>Metazoa</taxon>
        <taxon>Chordata</taxon>
        <taxon>Craniata</taxon>
        <taxon>Vertebrata</taxon>
        <taxon>Euteleostomi</taxon>
        <taxon>Actinopterygii</taxon>
        <taxon>Neopterygii</taxon>
        <taxon>Teleostei</taxon>
        <taxon>Neoteleostei</taxon>
        <taxon>Acanthomorphata</taxon>
        <taxon>Eupercaria</taxon>
        <taxon>Perciformes</taxon>
        <taxon>Cottioidei</taxon>
        <taxon>Cottales</taxon>
        <taxon>Liparidae</taxon>
        <taxon>Liparis</taxon>
    </lineage>
</organism>
<evidence type="ECO:0000256" key="1">
    <source>
        <dbReference type="SAM" id="MobiDB-lite"/>
    </source>
</evidence>
<sequence length="117" mass="12804">MQPMGDVSPQTASQLHTIEPSCYFTFTNIFYPLAVSGHFVRLPEEKGDTADRLQSNQASDAALKLVLRLSQREADARRKNRLEDREADGGGAAAGGRRPTGRRSGKADILQPHLSAR</sequence>
<accession>A0A4Z2FUB6</accession>
<dbReference type="EMBL" id="SRLO01000886">
    <property type="protein sequence ID" value="TNN44739.1"/>
    <property type="molecule type" value="Genomic_DNA"/>
</dbReference>
<dbReference type="AlphaFoldDB" id="A0A4Z2FUB6"/>
<feature type="region of interest" description="Disordered" evidence="1">
    <location>
        <begin position="73"/>
        <end position="117"/>
    </location>
</feature>
<dbReference type="Proteomes" id="UP000314294">
    <property type="component" value="Unassembled WGS sequence"/>
</dbReference>
<reference evidence="2 3" key="1">
    <citation type="submission" date="2019-03" db="EMBL/GenBank/DDBJ databases">
        <title>First draft genome of Liparis tanakae, snailfish: a comprehensive survey of snailfish specific genes.</title>
        <authorList>
            <person name="Kim W."/>
            <person name="Song I."/>
            <person name="Jeong J.-H."/>
            <person name="Kim D."/>
            <person name="Kim S."/>
            <person name="Ryu S."/>
            <person name="Song J.Y."/>
            <person name="Lee S.K."/>
        </authorList>
    </citation>
    <scope>NUCLEOTIDE SEQUENCE [LARGE SCALE GENOMIC DNA]</scope>
    <source>
        <tissue evidence="2">Muscle</tissue>
    </source>
</reference>
<gene>
    <name evidence="2" type="ORF">EYF80_045039</name>
</gene>
<name>A0A4Z2FUB6_9TELE</name>
<feature type="compositionally biased region" description="Basic and acidic residues" evidence="1">
    <location>
        <begin position="73"/>
        <end position="88"/>
    </location>
</feature>
<proteinExistence type="predicted"/>
<evidence type="ECO:0000313" key="3">
    <source>
        <dbReference type="Proteomes" id="UP000314294"/>
    </source>
</evidence>
<keyword evidence="3" id="KW-1185">Reference proteome</keyword>
<protein>
    <submittedName>
        <fullName evidence="2">Uncharacterized protein</fullName>
    </submittedName>
</protein>
<comment type="caution">
    <text evidence="2">The sequence shown here is derived from an EMBL/GenBank/DDBJ whole genome shotgun (WGS) entry which is preliminary data.</text>
</comment>